<accession>A0AAW2MSZ1</accession>
<evidence type="ECO:0000313" key="1">
    <source>
        <dbReference type="EMBL" id="KAL0333668.1"/>
    </source>
</evidence>
<reference evidence="1" key="1">
    <citation type="submission" date="2020-06" db="EMBL/GenBank/DDBJ databases">
        <authorList>
            <person name="Li T."/>
            <person name="Hu X."/>
            <person name="Zhang T."/>
            <person name="Song X."/>
            <person name="Zhang H."/>
            <person name="Dai N."/>
            <person name="Sheng W."/>
            <person name="Hou X."/>
            <person name="Wei L."/>
        </authorList>
    </citation>
    <scope>NUCLEOTIDE SEQUENCE</scope>
    <source>
        <strain evidence="1">G01</strain>
        <tissue evidence="1">Leaf</tissue>
    </source>
</reference>
<gene>
    <name evidence="1" type="ORF">Sangu_1523000</name>
</gene>
<sequence>MLWGVPTYVAYDGFVELPVSGSSTRTDSLGMTVVAAAVAADVRKDFIVMHVVLVLEPVAIASVAV</sequence>
<name>A0AAW2MSZ1_9LAMI</name>
<proteinExistence type="predicted"/>
<organism evidence="1">
    <name type="scientific">Sesamum angustifolium</name>
    <dbReference type="NCBI Taxonomy" id="2727405"/>
    <lineage>
        <taxon>Eukaryota</taxon>
        <taxon>Viridiplantae</taxon>
        <taxon>Streptophyta</taxon>
        <taxon>Embryophyta</taxon>
        <taxon>Tracheophyta</taxon>
        <taxon>Spermatophyta</taxon>
        <taxon>Magnoliopsida</taxon>
        <taxon>eudicotyledons</taxon>
        <taxon>Gunneridae</taxon>
        <taxon>Pentapetalae</taxon>
        <taxon>asterids</taxon>
        <taxon>lamiids</taxon>
        <taxon>Lamiales</taxon>
        <taxon>Pedaliaceae</taxon>
        <taxon>Sesamum</taxon>
    </lineage>
</organism>
<comment type="caution">
    <text evidence="1">The sequence shown here is derived from an EMBL/GenBank/DDBJ whole genome shotgun (WGS) entry which is preliminary data.</text>
</comment>
<protein>
    <submittedName>
        <fullName evidence="1">Uncharacterized protein</fullName>
    </submittedName>
</protein>
<dbReference type="EMBL" id="JACGWK010000009">
    <property type="protein sequence ID" value="KAL0333668.1"/>
    <property type="molecule type" value="Genomic_DNA"/>
</dbReference>
<dbReference type="AlphaFoldDB" id="A0AAW2MSZ1"/>
<reference evidence="1" key="2">
    <citation type="journal article" date="2024" name="Plant">
        <title>Genomic evolution and insights into agronomic trait innovations of Sesamum species.</title>
        <authorList>
            <person name="Miao H."/>
            <person name="Wang L."/>
            <person name="Qu L."/>
            <person name="Liu H."/>
            <person name="Sun Y."/>
            <person name="Le M."/>
            <person name="Wang Q."/>
            <person name="Wei S."/>
            <person name="Zheng Y."/>
            <person name="Lin W."/>
            <person name="Duan Y."/>
            <person name="Cao H."/>
            <person name="Xiong S."/>
            <person name="Wang X."/>
            <person name="Wei L."/>
            <person name="Li C."/>
            <person name="Ma Q."/>
            <person name="Ju M."/>
            <person name="Zhao R."/>
            <person name="Li G."/>
            <person name="Mu C."/>
            <person name="Tian Q."/>
            <person name="Mei H."/>
            <person name="Zhang T."/>
            <person name="Gao T."/>
            <person name="Zhang H."/>
        </authorList>
    </citation>
    <scope>NUCLEOTIDE SEQUENCE</scope>
    <source>
        <strain evidence="1">G01</strain>
    </source>
</reference>